<dbReference type="GO" id="GO:0046872">
    <property type="term" value="F:metal ion binding"/>
    <property type="evidence" value="ECO:0007669"/>
    <property type="project" value="UniProtKB-KW"/>
</dbReference>
<keyword evidence="6" id="KW-0411">Iron-sulfur</keyword>
<keyword evidence="2" id="KW-0813">Transport</keyword>
<evidence type="ECO:0000256" key="7">
    <source>
        <dbReference type="ARBA" id="ARBA00023291"/>
    </source>
</evidence>
<dbReference type="Gene3D" id="3.30.70.20">
    <property type="match status" value="1"/>
</dbReference>
<evidence type="ECO:0000313" key="8">
    <source>
        <dbReference type="EMBL" id="GLY66334.1"/>
    </source>
</evidence>
<evidence type="ECO:0000256" key="1">
    <source>
        <dbReference type="ARBA" id="ARBA00001927"/>
    </source>
</evidence>
<accession>A0A9W6QYH1</accession>
<evidence type="ECO:0000256" key="4">
    <source>
        <dbReference type="ARBA" id="ARBA00022982"/>
    </source>
</evidence>
<evidence type="ECO:0000313" key="9">
    <source>
        <dbReference type="Proteomes" id="UP001165136"/>
    </source>
</evidence>
<dbReference type="Proteomes" id="UP001165136">
    <property type="component" value="Unassembled WGS sequence"/>
</dbReference>
<keyword evidence="7" id="KW-0003">3Fe-4S</keyword>
<comment type="cofactor">
    <cofactor evidence="1">
        <name>[3Fe-4S] cluster</name>
        <dbReference type="ChEBI" id="CHEBI:21137"/>
    </cofactor>
</comment>
<reference evidence="8" key="1">
    <citation type="submission" date="2023-03" db="EMBL/GenBank/DDBJ databases">
        <title>Amycolatopsis taiwanensis NBRC 103393.</title>
        <authorList>
            <person name="Ichikawa N."/>
            <person name="Sato H."/>
            <person name="Tonouchi N."/>
        </authorList>
    </citation>
    <scope>NUCLEOTIDE SEQUENCE</scope>
    <source>
        <strain evidence="8">NBRC 103393</strain>
    </source>
</reference>
<dbReference type="AlphaFoldDB" id="A0A9W6QYH1"/>
<evidence type="ECO:0000256" key="2">
    <source>
        <dbReference type="ARBA" id="ARBA00022448"/>
    </source>
</evidence>
<keyword evidence="4" id="KW-0249">Electron transport</keyword>
<dbReference type="InterPro" id="IPR051269">
    <property type="entry name" value="Fe-S_cluster_ET"/>
</dbReference>
<dbReference type="PANTHER" id="PTHR36923:SF3">
    <property type="entry name" value="FERREDOXIN"/>
    <property type="match status" value="1"/>
</dbReference>
<protein>
    <submittedName>
        <fullName evidence="8">Ferredoxin</fullName>
    </submittedName>
</protein>
<gene>
    <name evidence="8" type="primary">fer</name>
    <name evidence="8" type="ORF">Atai01_29530</name>
</gene>
<dbReference type="PANTHER" id="PTHR36923">
    <property type="entry name" value="FERREDOXIN"/>
    <property type="match status" value="1"/>
</dbReference>
<name>A0A9W6QYH1_9PSEU</name>
<evidence type="ECO:0000256" key="5">
    <source>
        <dbReference type="ARBA" id="ARBA00023004"/>
    </source>
</evidence>
<comment type="caution">
    <text evidence="8">The sequence shown here is derived from an EMBL/GenBank/DDBJ whole genome shotgun (WGS) entry which is preliminary data.</text>
</comment>
<evidence type="ECO:0000256" key="6">
    <source>
        <dbReference type="ARBA" id="ARBA00023014"/>
    </source>
</evidence>
<proteinExistence type="predicted"/>
<dbReference type="GO" id="GO:0051538">
    <property type="term" value="F:3 iron, 4 sulfur cluster binding"/>
    <property type="evidence" value="ECO:0007669"/>
    <property type="project" value="UniProtKB-KW"/>
</dbReference>
<dbReference type="Pfam" id="PF13370">
    <property type="entry name" value="Fer4_13"/>
    <property type="match status" value="1"/>
</dbReference>
<dbReference type="RefSeq" id="WP_285487154.1">
    <property type="nucleotide sequence ID" value="NZ_BSTI01000005.1"/>
</dbReference>
<keyword evidence="3" id="KW-0479">Metal-binding</keyword>
<organism evidence="8 9">
    <name type="scientific">Amycolatopsis taiwanensis</name>
    <dbReference type="NCBI Taxonomy" id="342230"/>
    <lineage>
        <taxon>Bacteria</taxon>
        <taxon>Bacillati</taxon>
        <taxon>Actinomycetota</taxon>
        <taxon>Actinomycetes</taxon>
        <taxon>Pseudonocardiales</taxon>
        <taxon>Pseudonocardiaceae</taxon>
        <taxon>Amycolatopsis</taxon>
    </lineage>
</organism>
<sequence length="63" mass="6980">MRIGVDRMRCEANEVCVSFAPAVFELGDDDELRILAPEVPEDEVERVTQAIAACPRNALFTAE</sequence>
<dbReference type="EMBL" id="BSTI01000005">
    <property type="protein sequence ID" value="GLY66334.1"/>
    <property type="molecule type" value="Genomic_DNA"/>
</dbReference>
<keyword evidence="5" id="KW-0408">Iron</keyword>
<keyword evidence="9" id="KW-1185">Reference proteome</keyword>
<dbReference type="SUPFAM" id="SSF54862">
    <property type="entry name" value="4Fe-4S ferredoxins"/>
    <property type="match status" value="1"/>
</dbReference>
<evidence type="ECO:0000256" key="3">
    <source>
        <dbReference type="ARBA" id="ARBA00022723"/>
    </source>
</evidence>